<accession>A0A484FA99</accession>
<reference evidence="3" key="2">
    <citation type="journal article" date="2019" name="Mol. Plant Microbe Interact.">
        <title>Genome sequence resources for four phytopathogenic fungi from the Colletotrichum orbiculare species complex.</title>
        <authorList>
            <person name="Gan P."/>
            <person name="Tsushima A."/>
            <person name="Narusaka M."/>
            <person name="Narusaka Y."/>
            <person name="Takano Y."/>
            <person name="Kubo Y."/>
            <person name="Shirasu K."/>
        </authorList>
    </citation>
    <scope>GENOME REANNOTATION</scope>
    <source>
        <strain evidence="3">104-T / ATCC 96160 / CBS 514.97 / LARS 414 / MAFF 240422</strain>
    </source>
</reference>
<dbReference type="Proteomes" id="UP000014480">
    <property type="component" value="Unassembled WGS sequence"/>
</dbReference>
<dbReference type="EMBL" id="AMCV02000047">
    <property type="protein sequence ID" value="TDZ14902.1"/>
    <property type="molecule type" value="Genomic_DNA"/>
</dbReference>
<gene>
    <name evidence="2" type="ORF">Cob_v012211</name>
</gene>
<proteinExistence type="predicted"/>
<name>A0A484FA99_COLOR</name>
<keyword evidence="3" id="KW-1185">Reference proteome</keyword>
<feature type="compositionally biased region" description="Basic and acidic residues" evidence="1">
    <location>
        <begin position="21"/>
        <end position="32"/>
    </location>
</feature>
<evidence type="ECO:0000313" key="2">
    <source>
        <dbReference type="EMBL" id="TDZ14902.1"/>
    </source>
</evidence>
<dbReference type="AlphaFoldDB" id="A0A484FA99"/>
<sequence length="106" mass="11400">MALSARQEKDAAKVRGVPPPHDGESRKPMPRHQDIATRVENETVGVDREIASQQRKFGFVNGTAARVEGPGVNTAPVSTARLLIHGGGHTSRQGVRNSGRLLHVGY</sequence>
<evidence type="ECO:0000313" key="3">
    <source>
        <dbReference type="Proteomes" id="UP000014480"/>
    </source>
</evidence>
<comment type="caution">
    <text evidence="2">The sequence shown here is derived from an EMBL/GenBank/DDBJ whole genome shotgun (WGS) entry which is preliminary data.</text>
</comment>
<feature type="region of interest" description="Disordered" evidence="1">
    <location>
        <begin position="1"/>
        <end position="32"/>
    </location>
</feature>
<feature type="compositionally biased region" description="Basic and acidic residues" evidence="1">
    <location>
        <begin position="1"/>
        <end position="13"/>
    </location>
</feature>
<organism evidence="2 3">
    <name type="scientific">Colletotrichum orbiculare (strain 104-T / ATCC 96160 / CBS 514.97 / LARS 414 / MAFF 240422)</name>
    <name type="common">Cucumber anthracnose fungus</name>
    <name type="synonym">Colletotrichum lagenarium</name>
    <dbReference type="NCBI Taxonomy" id="1213857"/>
    <lineage>
        <taxon>Eukaryota</taxon>
        <taxon>Fungi</taxon>
        <taxon>Dikarya</taxon>
        <taxon>Ascomycota</taxon>
        <taxon>Pezizomycotina</taxon>
        <taxon>Sordariomycetes</taxon>
        <taxon>Hypocreomycetidae</taxon>
        <taxon>Glomerellales</taxon>
        <taxon>Glomerellaceae</taxon>
        <taxon>Colletotrichum</taxon>
        <taxon>Colletotrichum orbiculare species complex</taxon>
    </lineage>
</organism>
<reference evidence="3" key="1">
    <citation type="journal article" date="2013" name="New Phytol.">
        <title>Comparative genomic and transcriptomic analyses reveal the hemibiotrophic stage shift of Colletotrichum fungi.</title>
        <authorList>
            <person name="Gan P."/>
            <person name="Ikeda K."/>
            <person name="Irieda H."/>
            <person name="Narusaka M."/>
            <person name="O'Connell R.J."/>
            <person name="Narusaka Y."/>
            <person name="Takano Y."/>
            <person name="Kubo Y."/>
            <person name="Shirasu K."/>
        </authorList>
    </citation>
    <scope>NUCLEOTIDE SEQUENCE [LARGE SCALE GENOMIC DNA]</scope>
    <source>
        <strain evidence="3">104-T / ATCC 96160 / CBS 514.97 / LARS 414 / MAFF 240422</strain>
    </source>
</reference>
<evidence type="ECO:0000256" key="1">
    <source>
        <dbReference type="SAM" id="MobiDB-lite"/>
    </source>
</evidence>
<protein>
    <submittedName>
        <fullName evidence="2">Uncharacterized protein</fullName>
    </submittedName>
</protein>